<dbReference type="GO" id="GO:0009584">
    <property type="term" value="P:detection of visible light"/>
    <property type="evidence" value="ECO:0007669"/>
    <property type="project" value="InterPro"/>
</dbReference>
<gene>
    <name evidence="8" type="ORF">ZIOFF_069321</name>
</gene>
<dbReference type="InterPro" id="IPR003018">
    <property type="entry name" value="GAF"/>
</dbReference>
<dbReference type="InterPro" id="IPR001294">
    <property type="entry name" value="Phytochrome"/>
</dbReference>
<feature type="domain" description="Phytochrome chromophore attachment site" evidence="7">
    <location>
        <begin position="40"/>
        <end position="183"/>
    </location>
</feature>
<dbReference type="Pfam" id="PF01590">
    <property type="entry name" value="GAF"/>
    <property type="match status" value="1"/>
</dbReference>
<keyword evidence="3" id="KW-0600">Photoreceptor protein</keyword>
<evidence type="ECO:0000313" key="9">
    <source>
        <dbReference type="Proteomes" id="UP000734854"/>
    </source>
</evidence>
<protein>
    <recommendedName>
        <fullName evidence="7">Phytochrome chromophore attachment site domain-containing protein</fullName>
    </recommendedName>
</protein>
<keyword evidence="5" id="KW-0157">Chromophore</keyword>
<dbReference type="EMBL" id="JACMSC010000020">
    <property type="protein sequence ID" value="KAG6471874.1"/>
    <property type="molecule type" value="Genomic_DNA"/>
</dbReference>
<reference evidence="8 9" key="1">
    <citation type="submission" date="2020-08" db="EMBL/GenBank/DDBJ databases">
        <title>Plant Genome Project.</title>
        <authorList>
            <person name="Zhang R.-G."/>
        </authorList>
    </citation>
    <scope>NUCLEOTIDE SEQUENCE [LARGE SCALE GENOMIC DNA]</scope>
    <source>
        <tissue evidence="8">Rhizome</tissue>
    </source>
</reference>
<comment type="similarity">
    <text evidence="2">Belongs to the phytochrome family.</text>
</comment>
<dbReference type="Gene3D" id="3.30.450.40">
    <property type="match status" value="1"/>
</dbReference>
<dbReference type="PROSITE" id="PS50046">
    <property type="entry name" value="PHYTOCHROME_2"/>
    <property type="match status" value="1"/>
</dbReference>
<dbReference type="InterPro" id="IPR029016">
    <property type="entry name" value="GAF-like_dom_sf"/>
</dbReference>
<comment type="caution">
    <text evidence="8">The sequence shown here is derived from an EMBL/GenBank/DDBJ whole genome shotgun (WGS) entry which is preliminary data.</text>
</comment>
<dbReference type="InterPro" id="IPR016132">
    <property type="entry name" value="Phyto_chromo_attachment"/>
</dbReference>
<dbReference type="AlphaFoldDB" id="A0A8J5EV28"/>
<dbReference type="GO" id="GO:0009881">
    <property type="term" value="F:photoreceptor activity"/>
    <property type="evidence" value="ECO:0007669"/>
    <property type="project" value="UniProtKB-KW"/>
</dbReference>
<evidence type="ECO:0000256" key="6">
    <source>
        <dbReference type="ARBA" id="ARBA00023170"/>
    </source>
</evidence>
<dbReference type="Proteomes" id="UP000734854">
    <property type="component" value="Unassembled WGS sequence"/>
</dbReference>
<evidence type="ECO:0000256" key="1">
    <source>
        <dbReference type="ARBA" id="ARBA00002479"/>
    </source>
</evidence>
<evidence type="ECO:0000259" key="7">
    <source>
        <dbReference type="PROSITE" id="PS50046"/>
    </source>
</evidence>
<evidence type="ECO:0000256" key="4">
    <source>
        <dbReference type="ARBA" id="ARBA00022606"/>
    </source>
</evidence>
<evidence type="ECO:0000256" key="5">
    <source>
        <dbReference type="ARBA" id="ARBA00022991"/>
    </source>
</evidence>
<accession>A0A8J5EV28</accession>
<dbReference type="PANTHER" id="PTHR47876:SF3">
    <property type="entry name" value="PHYTOCHROME 1"/>
    <property type="match status" value="1"/>
</dbReference>
<evidence type="ECO:0000256" key="2">
    <source>
        <dbReference type="ARBA" id="ARBA00008235"/>
    </source>
</evidence>
<evidence type="ECO:0000256" key="3">
    <source>
        <dbReference type="ARBA" id="ARBA00022543"/>
    </source>
</evidence>
<keyword evidence="9" id="KW-1185">Reference proteome</keyword>
<dbReference type="SUPFAM" id="SSF55781">
    <property type="entry name" value="GAF domain-like"/>
    <property type="match status" value="1"/>
</dbReference>
<keyword evidence="4" id="KW-0716">Sensory transduction</keyword>
<keyword evidence="6" id="KW-0675">Receptor</keyword>
<evidence type="ECO:0000313" key="8">
    <source>
        <dbReference type="EMBL" id="KAG6471874.1"/>
    </source>
</evidence>
<organism evidence="8 9">
    <name type="scientific">Zingiber officinale</name>
    <name type="common">Ginger</name>
    <name type="synonym">Amomum zingiber</name>
    <dbReference type="NCBI Taxonomy" id="94328"/>
    <lineage>
        <taxon>Eukaryota</taxon>
        <taxon>Viridiplantae</taxon>
        <taxon>Streptophyta</taxon>
        <taxon>Embryophyta</taxon>
        <taxon>Tracheophyta</taxon>
        <taxon>Spermatophyta</taxon>
        <taxon>Magnoliopsida</taxon>
        <taxon>Liliopsida</taxon>
        <taxon>Zingiberales</taxon>
        <taxon>Zingiberaceae</taxon>
        <taxon>Zingiber</taxon>
    </lineage>
</organism>
<dbReference type="PRINTS" id="PR01033">
    <property type="entry name" value="PHYTOCHROME"/>
</dbReference>
<name>A0A8J5EV28_ZINOF</name>
<proteinExistence type="inferred from homology"/>
<dbReference type="PANTHER" id="PTHR47876">
    <property type="entry name" value="OS08G0260000 PROTEIN"/>
    <property type="match status" value="1"/>
</dbReference>
<sequence>MLDLKPARAEDPALSIVGVVQFQKLVIQAISLLQTLLCGDVHLLCDTIVDHIRELTCYDHVMVYKFHEDEHSEMVAESKCNDLNPYMGLHYPTIDIPQAPSFLFKQNCVCMIVDYSTTPVYVIRDERLVQPLYLVGSTLCAPHDYHAQYMSNMDSIASLAMAVIINSGNEDGGRSSSPPGLAI</sequence>
<dbReference type="GO" id="GO:0006355">
    <property type="term" value="P:regulation of DNA-templated transcription"/>
    <property type="evidence" value="ECO:0007669"/>
    <property type="project" value="InterPro"/>
</dbReference>
<comment type="function">
    <text evidence="1">Regulatory photoreceptor which exists in two forms that are reversibly interconvertible by light: the Pr form that absorbs maximally in the red region of the spectrum and the Pfr form that absorbs maximally in the far-red region. Photoconversion of Pr to Pfr induces an array of morphogenic responses, whereas reconversion of Pfr to Pr cancels the induction of those responses. Pfr controls the expression of a number of nuclear genes including those encoding the small subunit of ribulose-bisphosphate carboxylase, chlorophyll A/B binding protein, protochlorophyllide reductase, rRNA, etc. It also controls the expression of its own gene(s) in a negative feedback fashion.</text>
</comment>